<dbReference type="InterPro" id="IPR001851">
    <property type="entry name" value="ABC_transp_permease"/>
</dbReference>
<dbReference type="RefSeq" id="WP_345400824.1">
    <property type="nucleotide sequence ID" value="NZ_BAABLA010000102.1"/>
</dbReference>
<dbReference type="EMBL" id="JBHSXX010000001">
    <property type="protein sequence ID" value="MFC6866289.1"/>
    <property type="molecule type" value="Genomic_DNA"/>
</dbReference>
<evidence type="ECO:0000256" key="1">
    <source>
        <dbReference type="ARBA" id="ARBA00004651"/>
    </source>
</evidence>
<keyword evidence="4 9" id="KW-0812">Transmembrane</keyword>
<evidence type="ECO:0000256" key="6">
    <source>
        <dbReference type="ARBA" id="ARBA00022989"/>
    </source>
</evidence>
<sequence>MTTELGIAIVNGVFRGSVYALVALGIVLIYRASGVFNFAQAEFGTTGLFVAYIGVELWNWPYWAGFLFGLAGALGMGLATERLVIHPLRNSSRVTLLVGTAGVALAAIGIQFWQSNEQPIRSMPKIVEGVAFQPFGAAITYQHLITLVVLIVVALALAVFFRSPSGLAIQAAQQEGTAAELVGISVRRVSMMTWGIAALLGGLAGVLSGPNLTFTAGFLSFGAGAALLPGFMAAVLGGMRSMPGALFGGLVVGVIEQFGNLSILSDVSGGGAMMLFLFLLVVLLLRPQGLFVRKAVAA</sequence>
<reference evidence="11" key="1">
    <citation type="journal article" date="2019" name="Int. J. Syst. Evol. Microbiol.">
        <title>The Global Catalogue of Microorganisms (GCM) 10K type strain sequencing project: providing services to taxonomists for standard genome sequencing and annotation.</title>
        <authorList>
            <consortium name="The Broad Institute Genomics Platform"/>
            <consortium name="The Broad Institute Genome Sequencing Center for Infectious Disease"/>
            <person name="Wu L."/>
            <person name="Ma J."/>
        </authorList>
    </citation>
    <scope>NUCLEOTIDE SEQUENCE [LARGE SCALE GENOMIC DNA]</scope>
    <source>
        <strain evidence="11">KCTC 32255</strain>
    </source>
</reference>
<evidence type="ECO:0000256" key="4">
    <source>
        <dbReference type="ARBA" id="ARBA00022692"/>
    </source>
</evidence>
<evidence type="ECO:0000256" key="5">
    <source>
        <dbReference type="ARBA" id="ARBA00022970"/>
    </source>
</evidence>
<evidence type="ECO:0000313" key="11">
    <source>
        <dbReference type="Proteomes" id="UP001596337"/>
    </source>
</evidence>
<dbReference type="InterPro" id="IPR052157">
    <property type="entry name" value="BCAA_transport_permease"/>
</dbReference>
<feature type="transmembrane region" description="Helical" evidence="9">
    <location>
        <begin position="6"/>
        <end position="28"/>
    </location>
</feature>
<keyword evidence="11" id="KW-1185">Reference proteome</keyword>
<dbReference type="PANTHER" id="PTHR11795:SF450">
    <property type="entry name" value="ABC TRANSPORTER PERMEASE PROTEIN"/>
    <property type="match status" value="1"/>
</dbReference>
<comment type="subcellular location">
    <subcellularLocation>
        <location evidence="1">Cell membrane</location>
        <topology evidence="1">Multi-pass membrane protein</topology>
    </subcellularLocation>
</comment>
<keyword evidence="6 9" id="KW-1133">Transmembrane helix</keyword>
<proteinExistence type="inferred from homology"/>
<evidence type="ECO:0000256" key="7">
    <source>
        <dbReference type="ARBA" id="ARBA00023136"/>
    </source>
</evidence>
<accession>A0ABW2BUP2</accession>
<gene>
    <name evidence="10" type="ORF">ACFQGD_03940</name>
</gene>
<feature type="transmembrane region" description="Helical" evidence="9">
    <location>
        <begin position="191"/>
        <end position="208"/>
    </location>
</feature>
<comment type="similarity">
    <text evidence="8">Belongs to the binding-protein-dependent transport system permease family. LivHM subfamily.</text>
</comment>
<keyword evidence="7 9" id="KW-0472">Membrane</keyword>
<dbReference type="Pfam" id="PF02653">
    <property type="entry name" value="BPD_transp_2"/>
    <property type="match status" value="1"/>
</dbReference>
<keyword evidence="2" id="KW-0813">Transport</keyword>
<feature type="transmembrane region" description="Helical" evidence="9">
    <location>
        <begin position="60"/>
        <end position="80"/>
    </location>
</feature>
<feature type="transmembrane region" description="Helical" evidence="9">
    <location>
        <begin position="244"/>
        <end position="261"/>
    </location>
</feature>
<dbReference type="Proteomes" id="UP001596337">
    <property type="component" value="Unassembled WGS sequence"/>
</dbReference>
<comment type="caution">
    <text evidence="10">The sequence shown here is derived from an EMBL/GenBank/DDBJ whole genome shotgun (WGS) entry which is preliminary data.</text>
</comment>
<keyword evidence="5" id="KW-0029">Amino-acid transport</keyword>
<keyword evidence="3" id="KW-1003">Cell membrane</keyword>
<protein>
    <submittedName>
        <fullName evidence="10">Branched-chain amino acid ABC transporter permease</fullName>
    </submittedName>
</protein>
<evidence type="ECO:0000313" key="10">
    <source>
        <dbReference type="EMBL" id="MFC6866289.1"/>
    </source>
</evidence>
<feature type="transmembrane region" description="Helical" evidence="9">
    <location>
        <begin position="267"/>
        <end position="285"/>
    </location>
</feature>
<dbReference type="PANTHER" id="PTHR11795">
    <property type="entry name" value="BRANCHED-CHAIN AMINO ACID TRANSPORT SYSTEM PERMEASE PROTEIN LIVH"/>
    <property type="match status" value="1"/>
</dbReference>
<evidence type="ECO:0000256" key="2">
    <source>
        <dbReference type="ARBA" id="ARBA00022448"/>
    </source>
</evidence>
<evidence type="ECO:0000256" key="9">
    <source>
        <dbReference type="SAM" id="Phobius"/>
    </source>
</evidence>
<name>A0ABW2BUP2_9PSEU</name>
<feature type="transmembrane region" description="Helical" evidence="9">
    <location>
        <begin position="92"/>
        <end position="113"/>
    </location>
</feature>
<feature type="transmembrane region" description="Helical" evidence="9">
    <location>
        <begin position="141"/>
        <end position="161"/>
    </location>
</feature>
<dbReference type="CDD" id="cd06582">
    <property type="entry name" value="TM_PBP1_LivH_like"/>
    <property type="match status" value="1"/>
</dbReference>
<evidence type="ECO:0000256" key="3">
    <source>
        <dbReference type="ARBA" id="ARBA00022475"/>
    </source>
</evidence>
<evidence type="ECO:0000256" key="8">
    <source>
        <dbReference type="ARBA" id="ARBA00037998"/>
    </source>
</evidence>
<organism evidence="10 11">
    <name type="scientific">Haloechinothrix salitolerans</name>
    <dbReference type="NCBI Taxonomy" id="926830"/>
    <lineage>
        <taxon>Bacteria</taxon>
        <taxon>Bacillati</taxon>
        <taxon>Actinomycetota</taxon>
        <taxon>Actinomycetes</taxon>
        <taxon>Pseudonocardiales</taxon>
        <taxon>Pseudonocardiaceae</taxon>
        <taxon>Haloechinothrix</taxon>
    </lineage>
</organism>